<accession>A0A2J6SBT0</accession>
<dbReference type="OrthoDB" id="5135333at2759"/>
<proteinExistence type="predicted"/>
<organism evidence="2 3">
    <name type="scientific">Hyaloscypha variabilis (strain UAMH 11265 / GT02V1 / F)</name>
    <name type="common">Meliniomyces variabilis</name>
    <dbReference type="NCBI Taxonomy" id="1149755"/>
    <lineage>
        <taxon>Eukaryota</taxon>
        <taxon>Fungi</taxon>
        <taxon>Dikarya</taxon>
        <taxon>Ascomycota</taxon>
        <taxon>Pezizomycotina</taxon>
        <taxon>Leotiomycetes</taxon>
        <taxon>Helotiales</taxon>
        <taxon>Hyaloscyphaceae</taxon>
        <taxon>Hyaloscypha</taxon>
        <taxon>Hyaloscypha variabilis</taxon>
    </lineage>
</organism>
<dbReference type="AlphaFoldDB" id="A0A2J6SBT0"/>
<feature type="domain" description="Heterokaryon incompatibility" evidence="1">
    <location>
        <begin position="264"/>
        <end position="412"/>
    </location>
</feature>
<evidence type="ECO:0000259" key="1">
    <source>
        <dbReference type="Pfam" id="PF06985"/>
    </source>
</evidence>
<dbReference type="Proteomes" id="UP000235786">
    <property type="component" value="Unassembled WGS sequence"/>
</dbReference>
<evidence type="ECO:0000313" key="3">
    <source>
        <dbReference type="Proteomes" id="UP000235786"/>
    </source>
</evidence>
<sequence length="818" mass="94319">MFLLGLGNTWGKKRGTRARQSQIHDYVWSEWDWNESKGKYYRFRFNSKGKKVWENYNPINTSNSAAQNREDVAPGLEALNSSMRSMSVQNCGLCDHYDLPTEHEDDDRKACYDDFVPSAKDENQPLSYEAGLGPEGSSFPLSQSLEFCQLAEVNTPAHRRRKISSSKHPRRLEAAVNVSIIPFVPYLDKMDDRLRDLEYIYQKPDEKWIDLDILKTWIKTCDTHHFEHCQSSSCSSIFHSPNMPVWLIDVQNSCLVAAQRGNRYVCLSYVWGQDQSEATSMTIDNLSILRQAHSLTSGRVLLPLTISHAISLTRILGIGYLWVDRLCIPQKGDDKTKSDQLSAMAEIYGNSYFTIVVAQGDAQAGLCGISGVTPPRRLVEPLKYQDHYKAFTVQATNLMRSEWYARGWTFQEHISSRRKIIFHNDTVNWECHCDAWYENQRTFLHDAKFACAKMVLNKHTGFQTTSWPDFYRYARLVALYNERSLTYPQDILNAFAGLTTVLRPAFDGGFISGLPQMFFDSALLWQPYRPLQRRKVRTSPGTALTWPWIPSWSWIGWKGNLHSESWRSGYDYMKRDPDEVLEVDQEGRRLWEPTTWHTKHTVDWCYSEDVDVEQHPINASSQIYRADALSEKTQLPAGWSRIKPEAEKEYYRHDSISDQEFWYPIPLLDSSTAAYHHDNIQLRPLLLHARTRHCNLILGATYTNVEASQCLCCNLLDTDGKWAGSLRLNTSFLSKFEGEGSKCSLVELSSGSVYDQKTEAVSFDEWYRPECPRHDGVYEFYNVLWVEYGGRVAYRKALGRVMKSVWDRLSVQADVILG</sequence>
<dbReference type="PANTHER" id="PTHR33112:SF12">
    <property type="entry name" value="HETEROKARYON INCOMPATIBILITY DOMAIN-CONTAINING PROTEIN"/>
    <property type="match status" value="1"/>
</dbReference>
<keyword evidence="3" id="KW-1185">Reference proteome</keyword>
<reference evidence="2 3" key="1">
    <citation type="submission" date="2016-04" db="EMBL/GenBank/DDBJ databases">
        <title>A degradative enzymes factory behind the ericoid mycorrhizal symbiosis.</title>
        <authorList>
            <consortium name="DOE Joint Genome Institute"/>
            <person name="Martino E."/>
            <person name="Morin E."/>
            <person name="Grelet G."/>
            <person name="Kuo A."/>
            <person name="Kohler A."/>
            <person name="Daghino S."/>
            <person name="Barry K."/>
            <person name="Choi C."/>
            <person name="Cichocki N."/>
            <person name="Clum A."/>
            <person name="Copeland A."/>
            <person name="Hainaut M."/>
            <person name="Haridas S."/>
            <person name="Labutti K."/>
            <person name="Lindquist E."/>
            <person name="Lipzen A."/>
            <person name="Khouja H.-R."/>
            <person name="Murat C."/>
            <person name="Ohm R."/>
            <person name="Olson A."/>
            <person name="Spatafora J."/>
            <person name="Veneault-Fourrey C."/>
            <person name="Henrissat B."/>
            <person name="Grigoriev I."/>
            <person name="Martin F."/>
            <person name="Perotto S."/>
        </authorList>
    </citation>
    <scope>NUCLEOTIDE SEQUENCE [LARGE SCALE GENOMIC DNA]</scope>
    <source>
        <strain evidence="2 3">F</strain>
    </source>
</reference>
<dbReference type="EMBL" id="KZ613937">
    <property type="protein sequence ID" value="PMD48223.1"/>
    <property type="molecule type" value="Genomic_DNA"/>
</dbReference>
<dbReference type="STRING" id="1149755.A0A2J6SBT0"/>
<dbReference type="PANTHER" id="PTHR33112">
    <property type="entry name" value="DOMAIN PROTEIN, PUTATIVE-RELATED"/>
    <property type="match status" value="1"/>
</dbReference>
<gene>
    <name evidence="2" type="ORF">L207DRAFT_574902</name>
</gene>
<dbReference type="InterPro" id="IPR010730">
    <property type="entry name" value="HET"/>
</dbReference>
<dbReference type="Pfam" id="PF06985">
    <property type="entry name" value="HET"/>
    <property type="match status" value="1"/>
</dbReference>
<protein>
    <submittedName>
        <fullName evidence="2">HET-domain-containing protein</fullName>
    </submittedName>
</protein>
<evidence type="ECO:0000313" key="2">
    <source>
        <dbReference type="EMBL" id="PMD48223.1"/>
    </source>
</evidence>
<name>A0A2J6SBT0_HYAVF</name>